<evidence type="ECO:0000256" key="1">
    <source>
        <dbReference type="SAM" id="MobiDB-lite"/>
    </source>
</evidence>
<accession>A0A7S2TZV4</accession>
<dbReference type="AlphaFoldDB" id="A0A7S2TZV4"/>
<reference evidence="2" key="1">
    <citation type="submission" date="2021-01" db="EMBL/GenBank/DDBJ databases">
        <authorList>
            <person name="Corre E."/>
            <person name="Pelletier E."/>
            <person name="Niang G."/>
            <person name="Scheremetjew M."/>
            <person name="Finn R."/>
            <person name="Kale V."/>
            <person name="Holt S."/>
            <person name="Cochrane G."/>
            <person name="Meng A."/>
            <person name="Brown T."/>
            <person name="Cohen L."/>
        </authorList>
    </citation>
    <scope>NUCLEOTIDE SEQUENCE</scope>
    <source>
        <strain evidence="2">CCMP622</strain>
    </source>
</reference>
<evidence type="ECO:0000313" key="2">
    <source>
        <dbReference type="EMBL" id="CAD9773812.1"/>
    </source>
</evidence>
<feature type="compositionally biased region" description="Basic and acidic residues" evidence="1">
    <location>
        <begin position="117"/>
        <end position="127"/>
    </location>
</feature>
<gene>
    <name evidence="2" type="ORF">LSP00402_LOCUS17804</name>
</gene>
<feature type="region of interest" description="Disordered" evidence="1">
    <location>
        <begin position="42"/>
        <end position="127"/>
    </location>
</feature>
<dbReference type="EMBL" id="HBHP01028805">
    <property type="protein sequence ID" value="CAD9773812.1"/>
    <property type="molecule type" value="Transcribed_RNA"/>
</dbReference>
<feature type="compositionally biased region" description="Low complexity" evidence="1">
    <location>
        <begin position="54"/>
        <end position="98"/>
    </location>
</feature>
<feature type="compositionally biased region" description="Low complexity" evidence="1">
    <location>
        <begin position="105"/>
        <end position="114"/>
    </location>
</feature>
<protein>
    <submittedName>
        <fullName evidence="2">Uncharacterized protein</fullName>
    </submittedName>
</protein>
<organism evidence="2">
    <name type="scientific">Lotharella oceanica</name>
    <dbReference type="NCBI Taxonomy" id="641309"/>
    <lineage>
        <taxon>Eukaryota</taxon>
        <taxon>Sar</taxon>
        <taxon>Rhizaria</taxon>
        <taxon>Cercozoa</taxon>
        <taxon>Chlorarachniophyceae</taxon>
        <taxon>Lotharella</taxon>
    </lineage>
</organism>
<proteinExistence type="predicted"/>
<sequence length="181" mass="18021">MDRIRSMPPEEVLHRVSAAEEVVQFLNLVEFQELQRCQTLAVLRTNTPPPPPSSSQSSASQSAAATAATATATTAAAAAAPPTPAAAPTAIAIAAQPSNATGLPSHSETSTSSSRSRRGDVKEIKEADVVGELAALEAAVALRADNGVKQGGIVAASASPSVAGAPPEVPPAPASTASPGE</sequence>
<name>A0A7S2TZV4_9EUKA</name>
<feature type="region of interest" description="Disordered" evidence="1">
    <location>
        <begin position="158"/>
        <end position="181"/>
    </location>
</feature>